<dbReference type="SUPFAM" id="SSF53448">
    <property type="entry name" value="Nucleotide-diphospho-sugar transferases"/>
    <property type="match status" value="1"/>
</dbReference>
<protein>
    <recommendedName>
        <fullName evidence="1">Glycosyltransferase 2-like domain-containing protein</fullName>
    </recommendedName>
</protein>
<proteinExistence type="predicted"/>
<dbReference type="Gene3D" id="3.90.550.10">
    <property type="entry name" value="Spore Coat Polysaccharide Biosynthesis Protein SpsA, Chain A"/>
    <property type="match status" value="1"/>
</dbReference>
<dbReference type="PANTHER" id="PTHR43685">
    <property type="entry name" value="GLYCOSYLTRANSFERASE"/>
    <property type="match status" value="1"/>
</dbReference>
<evidence type="ECO:0000313" key="2">
    <source>
        <dbReference type="EMBL" id="CAH1002293.1"/>
    </source>
</evidence>
<feature type="domain" description="Glycosyltransferase 2-like" evidence="1">
    <location>
        <begin position="5"/>
        <end position="104"/>
    </location>
</feature>
<name>A0ABN8FD94_9BACT</name>
<dbReference type="Pfam" id="PF00535">
    <property type="entry name" value="Glycos_transf_2"/>
    <property type="match status" value="1"/>
</dbReference>
<dbReference type="InterPro" id="IPR050834">
    <property type="entry name" value="Glycosyltransf_2"/>
</dbReference>
<dbReference type="EMBL" id="CAKLPZ010000005">
    <property type="protein sequence ID" value="CAH1002293.1"/>
    <property type="molecule type" value="Genomic_DNA"/>
</dbReference>
<keyword evidence="3" id="KW-1185">Reference proteome</keyword>
<evidence type="ECO:0000313" key="3">
    <source>
        <dbReference type="Proteomes" id="UP000837803"/>
    </source>
</evidence>
<dbReference type="InterPro" id="IPR029044">
    <property type="entry name" value="Nucleotide-diphossugar_trans"/>
</dbReference>
<accession>A0ABN8FD94</accession>
<evidence type="ECO:0000259" key="1">
    <source>
        <dbReference type="Pfam" id="PF00535"/>
    </source>
</evidence>
<reference evidence="2" key="1">
    <citation type="submission" date="2021-12" db="EMBL/GenBank/DDBJ databases">
        <authorList>
            <person name="Rodrigo-Torres L."/>
            <person name="Arahal R. D."/>
            <person name="Lucena T."/>
        </authorList>
    </citation>
    <scope>NUCLEOTIDE SEQUENCE</scope>
    <source>
        <strain evidence="2">CECT 8419</strain>
    </source>
</reference>
<dbReference type="PANTHER" id="PTHR43685:SF3">
    <property type="entry name" value="SLR2126 PROTEIN"/>
    <property type="match status" value="1"/>
</dbReference>
<comment type="caution">
    <text evidence="2">The sequence shown here is derived from an EMBL/GenBank/DDBJ whole genome shotgun (WGS) entry which is preliminary data.</text>
</comment>
<dbReference type="Proteomes" id="UP000837803">
    <property type="component" value="Unassembled WGS sequence"/>
</dbReference>
<sequence>MPQASVIVSTYNSPAWLEKVLWGFEVQTRTDFELIIADDGSGSETRQFIERYRKSSALDIQWVWHEDAGFRKTEILNKAIAAARADYLVFTDGDCIPRQDFVATHLRLRRPNSFLSGGYYKLPRSLSEQLTQADVASQRCFTAGWLRRRGKPTSIKDLKLIQSPRAARLLNRLTPTRPSWNGHNASTWTRHVLDANGFDTRMKYGGEDREFGDRLLNAGLHPVQIRYAAVCLHLDHDRGYVTPGMVAANRLIWDETRRSGSTRTPFGLVQT</sequence>
<organism evidence="2 3">
    <name type="scientific">Neolewinella maritima</name>
    <dbReference type="NCBI Taxonomy" id="1383882"/>
    <lineage>
        <taxon>Bacteria</taxon>
        <taxon>Pseudomonadati</taxon>
        <taxon>Bacteroidota</taxon>
        <taxon>Saprospiria</taxon>
        <taxon>Saprospirales</taxon>
        <taxon>Lewinellaceae</taxon>
        <taxon>Neolewinella</taxon>
    </lineage>
</organism>
<dbReference type="InterPro" id="IPR001173">
    <property type="entry name" value="Glyco_trans_2-like"/>
</dbReference>
<dbReference type="RefSeq" id="WP_238752170.1">
    <property type="nucleotide sequence ID" value="NZ_CAKLPZ010000005.1"/>
</dbReference>
<gene>
    <name evidence="2" type="ORF">LEM8419_03213</name>
</gene>
<dbReference type="CDD" id="cd06420">
    <property type="entry name" value="GT2_Chondriotin_Pol_N"/>
    <property type="match status" value="1"/>
</dbReference>